<dbReference type="SUPFAM" id="SSF56801">
    <property type="entry name" value="Acetyl-CoA synthetase-like"/>
    <property type="match status" value="1"/>
</dbReference>
<name>I9LAI6_9FIRM</name>
<dbReference type="InterPro" id="IPR042099">
    <property type="entry name" value="ANL_N_sf"/>
</dbReference>
<sequence length="334" mass="37339">MIWNQQVETLSRTEMTAWQAYKLTKIIERVYEKSFLYQIRMKECGLLPENITNLDDLKKLPVTTKQDIAANYPYGLLTMPVSGVAYIHKTLEAQDHFAVSYTRNDLAMWSELMSRILVAGGVNMTSVFQWVGTAKENAPSLGVHFGIQQIGSTLLSDSRSSMLAQIHLIEDFGITSIFSAASHLLQLAQEAGMNGYKPAELPLQNIFCDSNLVSQSQGEKIQQIYGKKPIQVYGMYDIWGMGIAGECHCDAGLHVQEDCFYPEILHPVSGQVLPIGEIGELVLTSLTLEAMPLLRFTTGMLCSLDDSPCACGRTLIRIRKETEKNDLYPCGQRW</sequence>
<dbReference type="EMBL" id="AKVJ01000030">
    <property type="protein sequence ID" value="EIW17419.1"/>
    <property type="molecule type" value="Genomic_DNA"/>
</dbReference>
<dbReference type="OrthoDB" id="580775at2"/>
<proteinExistence type="predicted"/>
<dbReference type="GO" id="GO:0016874">
    <property type="term" value="F:ligase activity"/>
    <property type="evidence" value="ECO:0007669"/>
    <property type="project" value="UniProtKB-KW"/>
</dbReference>
<dbReference type="PANTHER" id="PTHR43845">
    <property type="entry name" value="BLR5969 PROTEIN"/>
    <property type="match status" value="1"/>
</dbReference>
<comment type="caution">
    <text evidence="1">The sequence shown here is derived from an EMBL/GenBank/DDBJ whole genome shotgun (WGS) entry which is preliminary data.</text>
</comment>
<dbReference type="AlphaFoldDB" id="I9LAI6"/>
<keyword evidence="2" id="KW-1185">Reference proteome</keyword>
<dbReference type="PATRIC" id="fig|1149862.3.peg.3137"/>
<dbReference type="Gene3D" id="3.40.50.12780">
    <property type="entry name" value="N-terminal domain of ligase-like"/>
    <property type="match status" value="1"/>
</dbReference>
<dbReference type="Proteomes" id="UP000004324">
    <property type="component" value="Unassembled WGS sequence"/>
</dbReference>
<reference evidence="1 2" key="1">
    <citation type="journal article" date="2012" name="J. Bacteriol.">
        <title>Draft Genome Sequences for Two Metal-Reducing Pelosinus fermentans Strains Isolated from a Cr(VI)-Contaminated Site and for Type Strain R7.</title>
        <authorList>
            <person name="Brown S.D."/>
            <person name="Podar M."/>
            <person name="Klingeman D.M."/>
            <person name="Johnson C.M."/>
            <person name="Yang Z.K."/>
            <person name="Utturkar S.M."/>
            <person name="Land M.L."/>
            <person name="Mosher J.J."/>
            <person name="Hurt R.A.Jr."/>
            <person name="Phelps T.J."/>
            <person name="Palumbo A.V."/>
            <person name="Arkin A.P."/>
            <person name="Hazen T.C."/>
            <person name="Elias D.A."/>
        </authorList>
    </citation>
    <scope>NUCLEOTIDE SEQUENCE [LARGE SCALE GENOMIC DNA]</scope>
    <source>
        <strain evidence="1 2">B4</strain>
    </source>
</reference>
<organism evidence="1 2">
    <name type="scientific">Pelosinus fermentans B4</name>
    <dbReference type="NCBI Taxonomy" id="1149862"/>
    <lineage>
        <taxon>Bacteria</taxon>
        <taxon>Bacillati</taxon>
        <taxon>Bacillota</taxon>
        <taxon>Negativicutes</taxon>
        <taxon>Selenomonadales</taxon>
        <taxon>Sporomusaceae</taxon>
        <taxon>Pelosinus</taxon>
    </lineage>
</organism>
<gene>
    <name evidence="1" type="ORF">FB4_4168</name>
</gene>
<evidence type="ECO:0000313" key="1">
    <source>
        <dbReference type="EMBL" id="EIW17419.1"/>
    </source>
</evidence>
<accession>I9LAI6</accession>
<dbReference type="RefSeq" id="WP_007935817.1">
    <property type="nucleotide sequence ID" value="NZ_AKVJ01000030.1"/>
</dbReference>
<protein>
    <submittedName>
        <fullName evidence="1">Phenylacetate--CoA ligase</fullName>
    </submittedName>
</protein>
<evidence type="ECO:0000313" key="2">
    <source>
        <dbReference type="Proteomes" id="UP000004324"/>
    </source>
</evidence>
<dbReference type="PANTHER" id="PTHR43845:SF1">
    <property type="entry name" value="BLR5969 PROTEIN"/>
    <property type="match status" value="1"/>
</dbReference>
<keyword evidence="1" id="KW-0436">Ligase</keyword>